<dbReference type="PROSITE" id="PS00107">
    <property type="entry name" value="PROTEIN_KINASE_ATP"/>
    <property type="match status" value="1"/>
</dbReference>
<keyword evidence="9" id="KW-0812">Transmembrane</keyword>
<feature type="compositionally biased region" description="Low complexity" evidence="8">
    <location>
        <begin position="433"/>
        <end position="448"/>
    </location>
</feature>
<feature type="region of interest" description="Disordered" evidence="8">
    <location>
        <begin position="259"/>
        <end position="398"/>
    </location>
</feature>
<dbReference type="SMART" id="SM00220">
    <property type="entry name" value="S_TKc"/>
    <property type="match status" value="1"/>
</dbReference>
<dbReference type="RefSeq" id="WP_344411842.1">
    <property type="nucleotide sequence ID" value="NZ_BAAAQK010000002.1"/>
</dbReference>
<keyword evidence="6 7" id="KW-0067">ATP-binding</keyword>
<evidence type="ECO:0000256" key="2">
    <source>
        <dbReference type="ARBA" id="ARBA00022527"/>
    </source>
</evidence>
<gene>
    <name evidence="11" type="ORF">GCM10009836_04700</name>
</gene>
<dbReference type="Gene3D" id="1.10.510.10">
    <property type="entry name" value="Transferase(Phosphotransferase) domain 1"/>
    <property type="match status" value="1"/>
</dbReference>
<feature type="compositionally biased region" description="Gly residues" evidence="8">
    <location>
        <begin position="343"/>
        <end position="355"/>
    </location>
</feature>
<feature type="binding site" evidence="7">
    <location>
        <position position="38"/>
    </location>
    <ligand>
        <name>ATP</name>
        <dbReference type="ChEBI" id="CHEBI:30616"/>
    </ligand>
</feature>
<name>A0ABN2MJU3_9PSEU</name>
<dbReference type="PANTHER" id="PTHR43289">
    <property type="entry name" value="MITOGEN-ACTIVATED PROTEIN KINASE KINASE KINASE 20-RELATED"/>
    <property type="match status" value="1"/>
</dbReference>
<dbReference type="SUPFAM" id="SSF56112">
    <property type="entry name" value="Protein kinase-like (PK-like)"/>
    <property type="match status" value="1"/>
</dbReference>
<evidence type="ECO:0000256" key="9">
    <source>
        <dbReference type="SAM" id="Phobius"/>
    </source>
</evidence>
<dbReference type="InterPro" id="IPR000719">
    <property type="entry name" value="Prot_kinase_dom"/>
</dbReference>
<dbReference type="Pfam" id="PF00069">
    <property type="entry name" value="Pkinase"/>
    <property type="match status" value="1"/>
</dbReference>
<keyword evidence="2" id="KW-0723">Serine/threonine-protein kinase</keyword>
<dbReference type="Gene3D" id="3.30.200.20">
    <property type="entry name" value="Phosphorylase Kinase, domain 1"/>
    <property type="match status" value="1"/>
</dbReference>
<dbReference type="GO" id="GO:0016301">
    <property type="term" value="F:kinase activity"/>
    <property type="evidence" value="ECO:0007669"/>
    <property type="project" value="UniProtKB-KW"/>
</dbReference>
<feature type="compositionally biased region" description="Low complexity" evidence="8">
    <location>
        <begin position="366"/>
        <end position="380"/>
    </location>
</feature>
<evidence type="ECO:0000313" key="11">
    <source>
        <dbReference type="EMBL" id="GAA1829873.1"/>
    </source>
</evidence>
<evidence type="ECO:0000256" key="5">
    <source>
        <dbReference type="ARBA" id="ARBA00022777"/>
    </source>
</evidence>
<reference evidence="11 12" key="1">
    <citation type="journal article" date="2019" name="Int. J. Syst. Evol. Microbiol.">
        <title>The Global Catalogue of Microorganisms (GCM) 10K type strain sequencing project: providing services to taxonomists for standard genome sequencing and annotation.</title>
        <authorList>
            <consortium name="The Broad Institute Genomics Platform"/>
            <consortium name="The Broad Institute Genome Sequencing Center for Infectious Disease"/>
            <person name="Wu L."/>
            <person name="Ma J."/>
        </authorList>
    </citation>
    <scope>NUCLEOTIDE SEQUENCE [LARGE SCALE GENOMIC DNA]</scope>
    <source>
        <strain evidence="11 12">JCM 16009</strain>
    </source>
</reference>
<keyword evidence="3" id="KW-0808">Transferase</keyword>
<evidence type="ECO:0000259" key="10">
    <source>
        <dbReference type="PROSITE" id="PS50011"/>
    </source>
</evidence>
<evidence type="ECO:0000256" key="6">
    <source>
        <dbReference type="ARBA" id="ARBA00022840"/>
    </source>
</evidence>
<keyword evidence="9" id="KW-1133">Transmembrane helix</keyword>
<evidence type="ECO:0000256" key="1">
    <source>
        <dbReference type="ARBA" id="ARBA00012513"/>
    </source>
</evidence>
<feature type="domain" description="Protein kinase" evidence="10">
    <location>
        <begin position="9"/>
        <end position="281"/>
    </location>
</feature>
<evidence type="ECO:0000313" key="12">
    <source>
        <dbReference type="Proteomes" id="UP001500449"/>
    </source>
</evidence>
<dbReference type="PROSITE" id="PS00108">
    <property type="entry name" value="PROTEIN_KINASE_ST"/>
    <property type="match status" value="1"/>
</dbReference>
<accession>A0ABN2MJU3</accession>
<proteinExistence type="predicted"/>
<evidence type="ECO:0000256" key="8">
    <source>
        <dbReference type="SAM" id="MobiDB-lite"/>
    </source>
</evidence>
<dbReference type="CDD" id="cd14014">
    <property type="entry name" value="STKc_PknB_like"/>
    <property type="match status" value="1"/>
</dbReference>
<organism evidence="11 12">
    <name type="scientific">Pseudonocardia ailaonensis</name>
    <dbReference type="NCBI Taxonomy" id="367279"/>
    <lineage>
        <taxon>Bacteria</taxon>
        <taxon>Bacillati</taxon>
        <taxon>Actinomycetota</taxon>
        <taxon>Actinomycetes</taxon>
        <taxon>Pseudonocardiales</taxon>
        <taxon>Pseudonocardiaceae</taxon>
        <taxon>Pseudonocardia</taxon>
    </lineage>
</organism>
<dbReference type="EMBL" id="BAAAQK010000002">
    <property type="protein sequence ID" value="GAA1829873.1"/>
    <property type="molecule type" value="Genomic_DNA"/>
</dbReference>
<feature type="region of interest" description="Disordered" evidence="8">
    <location>
        <begin position="431"/>
        <end position="473"/>
    </location>
</feature>
<keyword evidence="12" id="KW-1185">Reference proteome</keyword>
<sequence>MQGTTFGPYTIEELLGRGGMGEVYRAFDTETDREVALKVLPPALAVDAEYTERFRRECRAAAKLREPHVVPIHRFGEIDGRLYLDMRLVEGSDLGAWLHAHGPLAPAAAVAVISQVASALDAAHAEGMVHRDVKPSNILLTGVADDRPVDPGEVFAYLFDFGIASSSGASEPGAEQLTRTGTVPGSVAYLAPERFHGIPADRRVDVYALACVLHQALTGQAPFAGDLPTLMHAHLSLPPPPIDRADVPAALADVVARGMAKDPDHRHPTAGALASAARAAVGASNGSAPTAPPPASGDTRTSVFGAPETQVGTPWTPTPAPGPYPPPNGHPAWGQQSDPQQPGAGGWGHQGGPGGWAQQSDPGAWGRPSGPGQGQQSNPGAWGQQPTWGAQQAPTPPKRSRAGMIAAIAGALVVVAGLVVAAVLLVNSRKDTGTTQGAGSSSAAQTAGPRSTAPQIAPGTALPSAGPAAPGSPAAALVADLPPGFTAATCVPDDSVSRSIGAVAYVLCEGGPADGPDGATFSRYAQQAELDEAFAGAARAANVPVVENGQHSSCKTGATLATGYSVNDQDAGRVGCYKDAASGAAFLFWIDDTAKAFGYLRRSDGDMTTLYDWWSASDFRTP</sequence>
<keyword evidence="5 11" id="KW-0418">Kinase</keyword>
<dbReference type="PANTHER" id="PTHR43289:SF6">
    <property type="entry name" value="SERINE_THREONINE-PROTEIN KINASE NEKL-3"/>
    <property type="match status" value="1"/>
</dbReference>
<keyword evidence="4 7" id="KW-0547">Nucleotide-binding</keyword>
<feature type="compositionally biased region" description="Pro residues" evidence="8">
    <location>
        <begin position="316"/>
        <end position="329"/>
    </location>
</feature>
<feature type="transmembrane region" description="Helical" evidence="9">
    <location>
        <begin position="404"/>
        <end position="426"/>
    </location>
</feature>
<keyword evidence="9" id="KW-0472">Membrane</keyword>
<evidence type="ECO:0000256" key="7">
    <source>
        <dbReference type="PROSITE-ProRule" id="PRU10141"/>
    </source>
</evidence>
<dbReference type="EC" id="2.7.11.1" evidence="1"/>
<feature type="compositionally biased region" description="Low complexity" evidence="8">
    <location>
        <begin position="457"/>
        <end position="473"/>
    </location>
</feature>
<dbReference type="InterPro" id="IPR008271">
    <property type="entry name" value="Ser/Thr_kinase_AS"/>
</dbReference>
<protein>
    <recommendedName>
        <fullName evidence="1">non-specific serine/threonine protein kinase</fullName>
        <ecNumber evidence="1">2.7.11.1</ecNumber>
    </recommendedName>
</protein>
<dbReference type="InterPro" id="IPR017441">
    <property type="entry name" value="Protein_kinase_ATP_BS"/>
</dbReference>
<dbReference type="InterPro" id="IPR011009">
    <property type="entry name" value="Kinase-like_dom_sf"/>
</dbReference>
<feature type="compositionally biased region" description="Low complexity" evidence="8">
    <location>
        <begin position="270"/>
        <end position="289"/>
    </location>
</feature>
<evidence type="ECO:0000256" key="4">
    <source>
        <dbReference type="ARBA" id="ARBA00022741"/>
    </source>
</evidence>
<feature type="compositionally biased region" description="Polar residues" evidence="8">
    <location>
        <begin position="384"/>
        <end position="393"/>
    </location>
</feature>
<dbReference type="Proteomes" id="UP001500449">
    <property type="component" value="Unassembled WGS sequence"/>
</dbReference>
<dbReference type="PROSITE" id="PS50011">
    <property type="entry name" value="PROTEIN_KINASE_DOM"/>
    <property type="match status" value="1"/>
</dbReference>
<comment type="caution">
    <text evidence="11">The sequence shown here is derived from an EMBL/GenBank/DDBJ whole genome shotgun (WGS) entry which is preliminary data.</text>
</comment>
<evidence type="ECO:0000256" key="3">
    <source>
        <dbReference type="ARBA" id="ARBA00022679"/>
    </source>
</evidence>